<evidence type="ECO:0000313" key="3">
    <source>
        <dbReference type="EMBL" id="MFD2639856.1"/>
    </source>
</evidence>
<sequence>MKDEIIKLIQEYDRIIIHRHVRPDPDAYGSQVGLGELIKNSFPDKRVLLAGEEEPSLNYLARLDEIQDEDFKGSLVIVCDTANEERICDQRYLTGEKLIKIDHHPNREPYGDIMWVDTEASSTSEMVYELYEAGKSEGFKLNNDAARLLYAGIVGDTGRFLFPSATNRTFEAASELITYQFDRTELYEKMYQIPLKVAKLRGRLLTDLEPRTSGVAVFRINQEMLQEYGVTSEETHAFVGIAGDIQEILSWVFFVEEEDVIRVRLRSKGPIINNVAAKYNGGGHPMASGAKVSTWDEADELVKDLEKVCLEYQQKS</sequence>
<dbReference type="SUPFAM" id="SSF64182">
    <property type="entry name" value="DHH phosphoesterases"/>
    <property type="match status" value="1"/>
</dbReference>
<dbReference type="EC" id="3.1.3.7" evidence="3"/>
<dbReference type="Pfam" id="PF02272">
    <property type="entry name" value="DHHA1"/>
    <property type="match status" value="1"/>
</dbReference>
<dbReference type="InterPro" id="IPR001667">
    <property type="entry name" value="DDH_dom"/>
</dbReference>
<dbReference type="Gene3D" id="3.90.1640.10">
    <property type="entry name" value="inorganic pyrophosphatase (n-terminal core)"/>
    <property type="match status" value="1"/>
</dbReference>
<comment type="caution">
    <text evidence="3">The sequence shown here is derived from an EMBL/GenBank/DDBJ whole genome shotgun (WGS) entry which is preliminary data.</text>
</comment>
<dbReference type="GO" id="GO:0008441">
    <property type="term" value="F:3'(2'),5'-bisphosphate nucleotidase activity"/>
    <property type="evidence" value="ECO:0007669"/>
    <property type="project" value="UniProtKB-EC"/>
</dbReference>
<evidence type="ECO:0000259" key="1">
    <source>
        <dbReference type="Pfam" id="PF01368"/>
    </source>
</evidence>
<feature type="domain" description="DDH" evidence="1">
    <location>
        <begin position="14"/>
        <end position="153"/>
    </location>
</feature>
<reference evidence="4" key="1">
    <citation type="journal article" date="2019" name="Int. J. Syst. Evol. Microbiol.">
        <title>The Global Catalogue of Microorganisms (GCM) 10K type strain sequencing project: providing services to taxonomists for standard genome sequencing and annotation.</title>
        <authorList>
            <consortium name="The Broad Institute Genomics Platform"/>
            <consortium name="The Broad Institute Genome Sequencing Center for Infectious Disease"/>
            <person name="Wu L."/>
            <person name="Ma J."/>
        </authorList>
    </citation>
    <scope>NUCLEOTIDE SEQUENCE [LARGE SCALE GENOMIC DNA]</scope>
    <source>
        <strain evidence="4">TISTR 1571</strain>
    </source>
</reference>
<dbReference type="Proteomes" id="UP001597452">
    <property type="component" value="Unassembled WGS sequence"/>
</dbReference>
<proteinExistence type="predicted"/>
<keyword evidence="3" id="KW-0378">Hydrolase</keyword>
<feature type="domain" description="DHHA1" evidence="2">
    <location>
        <begin position="227"/>
        <end position="309"/>
    </location>
</feature>
<dbReference type="InterPro" id="IPR003156">
    <property type="entry name" value="DHHA1_dom"/>
</dbReference>
<dbReference type="Pfam" id="PF01368">
    <property type="entry name" value="DHH"/>
    <property type="match status" value="1"/>
</dbReference>
<dbReference type="InterPro" id="IPR038763">
    <property type="entry name" value="DHH_sf"/>
</dbReference>
<dbReference type="PANTHER" id="PTHR47618">
    <property type="entry name" value="BIFUNCTIONAL OLIGORIBONUCLEASE AND PAP PHOSPHATASE NRNA"/>
    <property type="match status" value="1"/>
</dbReference>
<protein>
    <submittedName>
        <fullName evidence="3">Bifunctional oligoribonuclease/PAP phosphatase NrnA</fullName>
        <ecNumber evidence="3">3.1.3.7</ecNumber>
    </submittedName>
</protein>
<keyword evidence="4" id="KW-1185">Reference proteome</keyword>
<dbReference type="PANTHER" id="PTHR47618:SF1">
    <property type="entry name" value="BIFUNCTIONAL OLIGORIBONUCLEASE AND PAP PHOSPHATASE NRNA"/>
    <property type="match status" value="1"/>
</dbReference>
<dbReference type="InterPro" id="IPR051319">
    <property type="entry name" value="Oligoribo/pAp-PDE_c-di-AMP_PDE"/>
</dbReference>
<gene>
    <name evidence="3" type="ORF">ACFSW4_13390</name>
</gene>
<evidence type="ECO:0000259" key="2">
    <source>
        <dbReference type="Pfam" id="PF02272"/>
    </source>
</evidence>
<name>A0ABW5QCW9_9BACI</name>
<evidence type="ECO:0000313" key="4">
    <source>
        <dbReference type="Proteomes" id="UP001597452"/>
    </source>
</evidence>
<dbReference type="EMBL" id="JBHUMZ010000048">
    <property type="protein sequence ID" value="MFD2639856.1"/>
    <property type="molecule type" value="Genomic_DNA"/>
</dbReference>
<dbReference type="RefSeq" id="WP_377329892.1">
    <property type="nucleotide sequence ID" value="NZ_JBHUMZ010000048.1"/>
</dbReference>
<organism evidence="3 4">
    <name type="scientific">Piscibacillus salipiscarius</name>
    <dbReference type="NCBI Taxonomy" id="299480"/>
    <lineage>
        <taxon>Bacteria</taxon>
        <taxon>Bacillati</taxon>
        <taxon>Bacillota</taxon>
        <taxon>Bacilli</taxon>
        <taxon>Bacillales</taxon>
        <taxon>Bacillaceae</taxon>
        <taxon>Piscibacillus</taxon>
    </lineage>
</organism>
<accession>A0ABW5QCW9</accession>
<dbReference type="Gene3D" id="3.10.310.30">
    <property type="match status" value="1"/>
</dbReference>